<evidence type="ECO:0000313" key="2">
    <source>
        <dbReference type="Proteomes" id="UP000266673"/>
    </source>
</evidence>
<dbReference type="EMBL" id="QKWP01000081">
    <property type="protein sequence ID" value="RIB27977.1"/>
    <property type="molecule type" value="Genomic_DNA"/>
</dbReference>
<comment type="caution">
    <text evidence="1">The sequence shown here is derived from an EMBL/GenBank/DDBJ whole genome shotgun (WGS) entry which is preliminary data.</text>
</comment>
<dbReference type="AlphaFoldDB" id="A0A397W320"/>
<organism evidence="1 2">
    <name type="scientific">Gigaspora rosea</name>
    <dbReference type="NCBI Taxonomy" id="44941"/>
    <lineage>
        <taxon>Eukaryota</taxon>
        <taxon>Fungi</taxon>
        <taxon>Fungi incertae sedis</taxon>
        <taxon>Mucoromycota</taxon>
        <taxon>Glomeromycotina</taxon>
        <taxon>Glomeromycetes</taxon>
        <taxon>Diversisporales</taxon>
        <taxon>Gigasporaceae</taxon>
        <taxon>Gigaspora</taxon>
    </lineage>
</organism>
<accession>A0A397W320</accession>
<protein>
    <submittedName>
        <fullName evidence="1">Uncharacterized protein</fullName>
    </submittedName>
</protein>
<keyword evidence="2" id="KW-1185">Reference proteome</keyword>
<proteinExistence type="predicted"/>
<evidence type="ECO:0000313" key="1">
    <source>
        <dbReference type="EMBL" id="RIB27977.1"/>
    </source>
</evidence>
<reference evidence="1 2" key="1">
    <citation type="submission" date="2018-06" db="EMBL/GenBank/DDBJ databases">
        <title>Comparative genomics reveals the genomic features of Rhizophagus irregularis, R. cerebriforme, R. diaphanum and Gigaspora rosea, and their symbiotic lifestyle signature.</title>
        <authorList>
            <person name="Morin E."/>
            <person name="San Clemente H."/>
            <person name="Chen E.C.H."/>
            <person name="De La Providencia I."/>
            <person name="Hainaut M."/>
            <person name="Kuo A."/>
            <person name="Kohler A."/>
            <person name="Murat C."/>
            <person name="Tang N."/>
            <person name="Roy S."/>
            <person name="Loubradou J."/>
            <person name="Henrissat B."/>
            <person name="Grigoriev I.V."/>
            <person name="Corradi N."/>
            <person name="Roux C."/>
            <person name="Martin F.M."/>
        </authorList>
    </citation>
    <scope>NUCLEOTIDE SEQUENCE [LARGE SCALE GENOMIC DNA]</scope>
    <source>
        <strain evidence="1 2">DAOM 194757</strain>
    </source>
</reference>
<sequence>MLCEKDINSETIDNKFIDISQRNHILEFRYKKIENKKLVKAQGYGVIEKGCLNQIVAMKHIPKKFIINDKEKLEEYINDGNVQISNSIFLELNVEASSSISLQNGMSAFIDPELLKNPTLKFALAFVVLE</sequence>
<dbReference type="Proteomes" id="UP000266673">
    <property type="component" value="Unassembled WGS sequence"/>
</dbReference>
<gene>
    <name evidence="1" type="ORF">C2G38_2159158</name>
</gene>
<name>A0A397W320_9GLOM</name>